<gene>
    <name evidence="1" type="ORF">DV520_11445</name>
</gene>
<comment type="caution">
    <text evidence="1">The sequence shown here is derived from an EMBL/GenBank/DDBJ whole genome shotgun (WGS) entry which is preliminary data.</text>
</comment>
<sequence length="289" mass="31019">MSFQQEMGREEIAAFLGRLVQAAEEGPQAAFALARAQVGQFPRCDSLALNVALTLEGVLTMAGREGSAEEREWIQALYRQAAESRDQAVACQAQAMLFGRAMEEGDFAQAEALLDRLPPQPLYDRAQMEARLAQAKGDGDRAGQLLEHQLLQQASGAQTTLLALLELAGREGRRGDLAPLADKAVALGQLLELAPYGGWSVRLQQACLTRDTDAALAALAGLLGSLETPWPGGTSPLCRHLPRKDGAVLGAKLRPGILRELADPDNPTYAFLRSDPRFWDLVGEAPAAP</sequence>
<dbReference type="EMBL" id="QQRQ01000037">
    <property type="protein sequence ID" value="RFT05662.1"/>
    <property type="molecule type" value="Genomic_DNA"/>
</dbReference>
<dbReference type="AlphaFoldDB" id="A0A3E2B0X6"/>
<evidence type="ECO:0000313" key="1">
    <source>
        <dbReference type="EMBL" id="RFT05662.1"/>
    </source>
</evidence>
<evidence type="ECO:0008006" key="3">
    <source>
        <dbReference type="Google" id="ProtNLM"/>
    </source>
</evidence>
<dbReference type="RefSeq" id="WP_117142941.1">
    <property type="nucleotide sequence ID" value="NZ_DAIQVC010000076.1"/>
</dbReference>
<dbReference type="Proteomes" id="UP000260649">
    <property type="component" value="Unassembled WGS sequence"/>
</dbReference>
<name>A0A3E2B0X6_9FIRM</name>
<dbReference type="GeneID" id="97996346"/>
<accession>A0A3E2B0X6</accession>
<proteinExistence type="predicted"/>
<reference evidence="1 2" key="1">
    <citation type="submission" date="2018-07" db="EMBL/GenBank/DDBJ databases">
        <title>GABA Modulating Bacteria of the Human Gut Microbiota.</title>
        <authorList>
            <person name="Strandwitz P."/>
            <person name="Kim K.H."/>
            <person name="Terekhova D."/>
            <person name="Liu J.K."/>
            <person name="Sharma A."/>
            <person name="Levering J."/>
            <person name="Mcdonald D."/>
            <person name="Dietrich D."/>
            <person name="Ramadhar T.R."/>
            <person name="Lekbua A."/>
            <person name="Mroue N."/>
            <person name="Liston C."/>
            <person name="Stewart E.J."/>
            <person name="Dubin M.J."/>
            <person name="Zengler K."/>
            <person name="Knight R."/>
            <person name="Gilbert J.A."/>
            <person name="Clardy J."/>
            <person name="Lewis K."/>
        </authorList>
    </citation>
    <scope>NUCLEOTIDE SEQUENCE [LARGE SCALE GENOMIC DNA]</scope>
    <source>
        <strain evidence="1 2">KLE1738</strain>
    </source>
</reference>
<keyword evidence="2" id="KW-1185">Reference proteome</keyword>
<organism evidence="1 2">
    <name type="scientific">Evtepia gabavorous</name>
    <dbReference type="NCBI Taxonomy" id="2211183"/>
    <lineage>
        <taxon>Bacteria</taxon>
        <taxon>Bacillati</taxon>
        <taxon>Bacillota</taxon>
        <taxon>Clostridia</taxon>
        <taxon>Eubacteriales</taxon>
        <taxon>Evtepia</taxon>
    </lineage>
</organism>
<evidence type="ECO:0000313" key="2">
    <source>
        <dbReference type="Proteomes" id="UP000260649"/>
    </source>
</evidence>
<dbReference type="OrthoDB" id="9812495at2"/>
<protein>
    <recommendedName>
        <fullName evidence="3">Tetratricopeptide repeat protein</fullName>
    </recommendedName>
</protein>